<dbReference type="PANTHER" id="PTHR46552">
    <property type="entry name" value="NADH-UBIQUINONE OXIDOREDUCTASE CHAIN 2"/>
    <property type="match status" value="1"/>
</dbReference>
<dbReference type="InterPro" id="IPR050175">
    <property type="entry name" value="Complex_I_Subunit_2"/>
</dbReference>
<comment type="similarity">
    <text evidence="3 18">Belongs to the complex I subunit 2 family.</text>
</comment>
<feature type="domain" description="NADH:quinone oxidoreductase/Mrp antiporter transmembrane" evidence="19">
    <location>
        <begin position="21"/>
        <end position="273"/>
    </location>
</feature>
<comment type="function">
    <text evidence="1">Core subunit of the mitochondrial membrane respiratory chain NADH dehydrogenase (Complex I) that is believed to belong to the minimal assembly required for catalysis. Complex I functions in the transfer of electrons from NADH to the respiratory chain. The immediate electron acceptor for the enzyme is believed to be ubiquinone.</text>
</comment>
<feature type="transmembrane region" description="Helical" evidence="18">
    <location>
        <begin position="189"/>
        <end position="208"/>
    </location>
</feature>
<dbReference type="Pfam" id="PF00361">
    <property type="entry name" value="Proton_antipo_M"/>
    <property type="match status" value="1"/>
</dbReference>
<dbReference type="GO" id="GO:0006120">
    <property type="term" value="P:mitochondrial electron transport, NADH to ubiquinone"/>
    <property type="evidence" value="ECO:0007669"/>
    <property type="project" value="InterPro"/>
</dbReference>
<dbReference type="EC" id="7.1.1.2" evidence="4 18"/>
<keyword evidence="14 18" id="KW-0830">Ubiquinone</keyword>
<evidence type="ECO:0000256" key="6">
    <source>
        <dbReference type="ARBA" id="ARBA00022448"/>
    </source>
</evidence>
<dbReference type="InterPro" id="IPR001750">
    <property type="entry name" value="ND/Mrp_TM"/>
</dbReference>
<dbReference type="InterPro" id="IPR003917">
    <property type="entry name" value="NADH_UbQ_OxRdtase_chain2"/>
</dbReference>
<reference evidence="20" key="1">
    <citation type="submission" date="2024-05" db="EMBL/GenBank/DDBJ databases">
        <authorList>
            <person name="Aishan Z."/>
        </authorList>
    </citation>
    <scope>NUCLEOTIDE SEQUENCE</scope>
</reference>
<keyword evidence="12 18" id="KW-1133">Transmembrane helix</keyword>
<dbReference type="EMBL" id="PP836785">
    <property type="protein sequence ID" value="XCH32316.1"/>
    <property type="molecule type" value="Genomic_DNA"/>
</dbReference>
<sequence length="323" mass="38322">MLFYMIITPMYMLSIIMSISSYSWMMIWIGMEMNLIIFIIYNIKSMNVFSTESSMKYFLIQSLGSLIFIISLIVNIFLYEEWPNMYMYSIPLAMMLKSGLAPLHSWTPLVISSMSEINIFMFLTMQKIIPLMICFCSWMEMLMLTSVINVIMGAIGGVTQSSLIKMLIFSSLNNSAWMIMSMTESYTLFIFYFMCYSLMTMLIISMMFKSQTKWMIQVKKMMLKEKMSWYLIMLSMSGLPPFLGFFPKWLVLYGMFFYMPYFSMIFILSSVFTMFFYMKNSFSMLFMNEMNMKMNIYYMKFNMLNKTLITINCSGMIMFYILT</sequence>
<evidence type="ECO:0000256" key="9">
    <source>
        <dbReference type="ARBA" id="ARBA00022792"/>
    </source>
</evidence>
<evidence type="ECO:0000256" key="12">
    <source>
        <dbReference type="ARBA" id="ARBA00022989"/>
    </source>
</evidence>
<evidence type="ECO:0000256" key="1">
    <source>
        <dbReference type="ARBA" id="ARBA00003257"/>
    </source>
</evidence>
<dbReference type="PRINTS" id="PR01436">
    <property type="entry name" value="NADHDHGNASE2"/>
</dbReference>
<evidence type="ECO:0000256" key="2">
    <source>
        <dbReference type="ARBA" id="ARBA00004448"/>
    </source>
</evidence>
<dbReference type="AlphaFoldDB" id="A0AAU8G5Y1"/>
<dbReference type="GO" id="GO:0005743">
    <property type="term" value="C:mitochondrial inner membrane"/>
    <property type="evidence" value="ECO:0007669"/>
    <property type="project" value="UniProtKB-SubCell"/>
</dbReference>
<evidence type="ECO:0000256" key="16">
    <source>
        <dbReference type="ARBA" id="ARBA00023136"/>
    </source>
</evidence>
<organism evidence="20">
    <name type="scientific">Colposcenia aliena</name>
    <dbReference type="NCBI Taxonomy" id="3101724"/>
    <lineage>
        <taxon>Eukaryota</taxon>
        <taxon>Metazoa</taxon>
        <taxon>Ecdysozoa</taxon>
        <taxon>Arthropoda</taxon>
        <taxon>Hexapoda</taxon>
        <taxon>Insecta</taxon>
        <taxon>Pterygota</taxon>
        <taxon>Neoptera</taxon>
        <taxon>Paraneoptera</taxon>
        <taxon>Hemiptera</taxon>
        <taxon>Sternorrhyncha</taxon>
        <taxon>Psylloidea</taxon>
        <taxon>Aphalaridae</taxon>
        <taxon>Colposcenia</taxon>
    </lineage>
</organism>
<evidence type="ECO:0000256" key="11">
    <source>
        <dbReference type="ARBA" id="ARBA00022982"/>
    </source>
</evidence>
<feature type="transmembrane region" description="Helical" evidence="18">
    <location>
        <begin position="55"/>
        <end position="78"/>
    </location>
</feature>
<dbReference type="PANTHER" id="PTHR46552:SF1">
    <property type="entry name" value="NADH-UBIQUINONE OXIDOREDUCTASE CHAIN 2"/>
    <property type="match status" value="1"/>
</dbReference>
<evidence type="ECO:0000256" key="7">
    <source>
        <dbReference type="ARBA" id="ARBA00022660"/>
    </source>
</evidence>
<keyword evidence="9 18" id="KW-0999">Mitochondrion inner membrane</keyword>
<keyword evidence="13 18" id="KW-0520">NAD</keyword>
<evidence type="ECO:0000256" key="5">
    <source>
        <dbReference type="ARBA" id="ARBA00021008"/>
    </source>
</evidence>
<protein>
    <recommendedName>
        <fullName evidence="5 18">NADH-ubiquinone oxidoreductase chain 2</fullName>
        <ecNumber evidence="4 18">7.1.1.2</ecNumber>
    </recommendedName>
</protein>
<comment type="subcellular location">
    <subcellularLocation>
        <location evidence="2 18">Mitochondrion inner membrane</location>
        <topology evidence="2 18">Multi-pass membrane protein</topology>
    </subcellularLocation>
</comment>
<evidence type="ECO:0000256" key="13">
    <source>
        <dbReference type="ARBA" id="ARBA00023027"/>
    </source>
</evidence>
<feature type="transmembrane region" description="Helical" evidence="18">
    <location>
        <begin position="21"/>
        <end position="43"/>
    </location>
</feature>
<keyword evidence="6" id="KW-0813">Transport</keyword>
<comment type="catalytic activity">
    <reaction evidence="17 18">
        <text>a ubiquinone + NADH + 5 H(+)(in) = a ubiquinol + NAD(+) + 4 H(+)(out)</text>
        <dbReference type="Rhea" id="RHEA:29091"/>
        <dbReference type="Rhea" id="RHEA-COMP:9565"/>
        <dbReference type="Rhea" id="RHEA-COMP:9566"/>
        <dbReference type="ChEBI" id="CHEBI:15378"/>
        <dbReference type="ChEBI" id="CHEBI:16389"/>
        <dbReference type="ChEBI" id="CHEBI:17976"/>
        <dbReference type="ChEBI" id="CHEBI:57540"/>
        <dbReference type="ChEBI" id="CHEBI:57945"/>
        <dbReference type="EC" id="7.1.1.2"/>
    </reaction>
</comment>
<geneLocation type="mitochondrion" evidence="20"/>
<feature type="transmembrane region" description="Helical" evidence="18">
    <location>
        <begin position="299"/>
        <end position="322"/>
    </location>
</feature>
<evidence type="ECO:0000256" key="4">
    <source>
        <dbReference type="ARBA" id="ARBA00012944"/>
    </source>
</evidence>
<keyword evidence="15 18" id="KW-0496">Mitochondrion</keyword>
<evidence type="ECO:0000256" key="15">
    <source>
        <dbReference type="ARBA" id="ARBA00023128"/>
    </source>
</evidence>
<keyword evidence="7 18" id="KW-0679">Respiratory chain</keyword>
<feature type="transmembrane region" description="Helical" evidence="18">
    <location>
        <begin position="229"/>
        <end position="246"/>
    </location>
</feature>
<accession>A0AAU8G5Y1</accession>
<feature type="transmembrane region" description="Helical" evidence="18">
    <location>
        <begin position="150"/>
        <end position="169"/>
    </location>
</feature>
<evidence type="ECO:0000256" key="17">
    <source>
        <dbReference type="ARBA" id="ARBA00049551"/>
    </source>
</evidence>
<evidence type="ECO:0000256" key="18">
    <source>
        <dbReference type="RuleBase" id="RU003403"/>
    </source>
</evidence>
<evidence type="ECO:0000313" key="20">
    <source>
        <dbReference type="EMBL" id="XCH32316.1"/>
    </source>
</evidence>
<evidence type="ECO:0000256" key="8">
    <source>
        <dbReference type="ARBA" id="ARBA00022692"/>
    </source>
</evidence>
<evidence type="ECO:0000256" key="14">
    <source>
        <dbReference type="ARBA" id="ARBA00023075"/>
    </source>
</evidence>
<keyword evidence="8 18" id="KW-0812">Transmembrane</keyword>
<evidence type="ECO:0000256" key="10">
    <source>
        <dbReference type="ARBA" id="ARBA00022967"/>
    </source>
</evidence>
<evidence type="ECO:0000256" key="3">
    <source>
        <dbReference type="ARBA" id="ARBA00007012"/>
    </source>
</evidence>
<keyword evidence="16 18" id="KW-0472">Membrane</keyword>
<evidence type="ECO:0000259" key="19">
    <source>
        <dbReference type="Pfam" id="PF00361"/>
    </source>
</evidence>
<dbReference type="GO" id="GO:0008137">
    <property type="term" value="F:NADH dehydrogenase (ubiquinone) activity"/>
    <property type="evidence" value="ECO:0007669"/>
    <property type="project" value="UniProtKB-EC"/>
</dbReference>
<name>A0AAU8G5Y1_9HEMI</name>
<comment type="function">
    <text evidence="18">Core subunit of the mitochondrial membrane respiratory chain NADH dehydrogenase (Complex I) which catalyzes electron transfer from NADH through the respiratory chain, using ubiquinone as an electron acceptor. Essential for the catalytic activity and assembly of complex I.</text>
</comment>
<proteinExistence type="inferred from homology"/>
<feature type="transmembrane region" description="Helical" evidence="18">
    <location>
        <begin position="258"/>
        <end position="278"/>
    </location>
</feature>
<gene>
    <name evidence="20" type="primary">ND2</name>
</gene>
<keyword evidence="11 18" id="KW-0249">Electron transport</keyword>
<keyword evidence="10 18" id="KW-1278">Translocase</keyword>